<dbReference type="InterPro" id="IPR012349">
    <property type="entry name" value="Split_barrel_FMN-bd"/>
</dbReference>
<protein>
    <submittedName>
        <fullName evidence="3">Pyridoxine/pyridoxamine 5'-phosphate oxidase</fullName>
    </submittedName>
</protein>
<dbReference type="GO" id="GO:0005829">
    <property type="term" value="C:cytosol"/>
    <property type="evidence" value="ECO:0007669"/>
    <property type="project" value="TreeGrafter"/>
</dbReference>
<dbReference type="GO" id="GO:0016627">
    <property type="term" value="F:oxidoreductase activity, acting on the CH-CH group of donors"/>
    <property type="evidence" value="ECO:0007669"/>
    <property type="project" value="TreeGrafter"/>
</dbReference>
<gene>
    <name evidence="3" type="ORF">BKA03_001334</name>
</gene>
<evidence type="ECO:0000313" key="4">
    <source>
        <dbReference type="Proteomes" id="UP000547973"/>
    </source>
</evidence>
<keyword evidence="4" id="KW-1185">Reference proteome</keyword>
<dbReference type="PANTHER" id="PTHR35176:SF6">
    <property type="entry name" value="HEME OXYGENASE HI_0854-RELATED"/>
    <property type="match status" value="1"/>
</dbReference>
<organism evidence="3 4">
    <name type="scientific">Demequina lutea</name>
    <dbReference type="NCBI Taxonomy" id="431489"/>
    <lineage>
        <taxon>Bacteria</taxon>
        <taxon>Bacillati</taxon>
        <taxon>Actinomycetota</taxon>
        <taxon>Actinomycetes</taxon>
        <taxon>Micrococcales</taxon>
        <taxon>Demequinaceae</taxon>
        <taxon>Demequina</taxon>
    </lineage>
</organism>
<comment type="caution">
    <text evidence="3">The sequence shown here is derived from an EMBL/GenBank/DDBJ whole genome shotgun (WGS) entry which is preliminary data.</text>
</comment>
<dbReference type="Gene3D" id="2.30.110.10">
    <property type="entry name" value="Electron Transport, Fmn-binding Protein, Chain A"/>
    <property type="match status" value="1"/>
</dbReference>
<dbReference type="PANTHER" id="PTHR35176">
    <property type="entry name" value="HEME OXYGENASE HI_0854-RELATED"/>
    <property type="match status" value="1"/>
</dbReference>
<evidence type="ECO:0000313" key="3">
    <source>
        <dbReference type="EMBL" id="NYI41215.1"/>
    </source>
</evidence>
<dbReference type="InterPro" id="IPR052019">
    <property type="entry name" value="F420H2_bilvrd_red/Heme_oxyg"/>
</dbReference>
<evidence type="ECO:0000259" key="2">
    <source>
        <dbReference type="Pfam" id="PF01243"/>
    </source>
</evidence>
<dbReference type="Pfam" id="PF01243">
    <property type="entry name" value="PNPOx_N"/>
    <property type="match status" value="1"/>
</dbReference>
<evidence type="ECO:0000256" key="1">
    <source>
        <dbReference type="ARBA" id="ARBA00023002"/>
    </source>
</evidence>
<dbReference type="Proteomes" id="UP000547973">
    <property type="component" value="Unassembled WGS sequence"/>
</dbReference>
<feature type="domain" description="Pyridoxamine 5'-phosphate oxidase N-terminal" evidence="2">
    <location>
        <begin position="10"/>
        <end position="125"/>
    </location>
</feature>
<name>A0A7Y9ZBV3_9MICO</name>
<dbReference type="InterPro" id="IPR011576">
    <property type="entry name" value="Pyridox_Oxase_N"/>
</dbReference>
<dbReference type="EMBL" id="JACBZO010000001">
    <property type="protein sequence ID" value="NYI41215.1"/>
    <property type="molecule type" value="Genomic_DNA"/>
</dbReference>
<reference evidence="3 4" key="1">
    <citation type="submission" date="2020-07" db="EMBL/GenBank/DDBJ databases">
        <title>Sequencing the genomes of 1000 actinobacteria strains.</title>
        <authorList>
            <person name="Klenk H.-P."/>
        </authorList>
    </citation>
    <scope>NUCLEOTIDE SEQUENCE [LARGE SCALE GENOMIC DNA]</scope>
    <source>
        <strain evidence="3 4">DSM 19970</strain>
    </source>
</reference>
<dbReference type="GO" id="GO:0070967">
    <property type="term" value="F:coenzyme F420 binding"/>
    <property type="evidence" value="ECO:0007669"/>
    <property type="project" value="TreeGrafter"/>
</dbReference>
<dbReference type="RefSeq" id="WP_062075020.1">
    <property type="nucleotide sequence ID" value="NZ_BBRC01000005.1"/>
</dbReference>
<dbReference type="SUPFAM" id="SSF50475">
    <property type="entry name" value="FMN-binding split barrel"/>
    <property type="match status" value="1"/>
</dbReference>
<dbReference type="AlphaFoldDB" id="A0A7Y9ZBV3"/>
<accession>A0A7Y9ZBV3</accession>
<keyword evidence="1" id="KW-0560">Oxidoreductase</keyword>
<sequence length="141" mass="15267">MTLDPQDRAAIAAHVREEGRGIVATVTPDGEPEAALVGITALDDGTLIFNVVPWARKLANIEANGRAAVVVGTTARVSVQFEGAATITEGDEAEHFAAEFERLMPGSKSRYEGYEVVVVRPEWLRVYDVSHRPPLVVEAAW</sequence>
<proteinExistence type="predicted"/>